<reference evidence="2" key="1">
    <citation type="submission" date="2022-05" db="EMBL/GenBank/DDBJ databases">
        <title>Novel bacterial taxa in a minimal lignocellulolytic consortium and its capacity to transform plastics disclosed by genome-resolved metagenomics.</title>
        <authorList>
            <person name="Rodriguez C.A.D."/>
            <person name="Diaz-Garcia L."/>
            <person name="Herrera K."/>
            <person name="Tarazona N.A."/>
            <person name="Sproer C."/>
            <person name="Overmann J."/>
            <person name="Jimenez D.J."/>
        </authorList>
    </citation>
    <scope>NUCLEOTIDE SEQUENCE</scope>
    <source>
        <strain evidence="2">MAG5</strain>
    </source>
</reference>
<dbReference type="AlphaFoldDB" id="A0A9J6ZC52"/>
<protein>
    <submittedName>
        <fullName evidence="2">DUF58 domain-containing protein</fullName>
    </submittedName>
</protein>
<sequence>MSSDLQSNDIYSSQQIDAMQLLQLLFPDQSWLSKLDGMMIRSNSRVKGMLAGKRRSSQLGSSLEFADYRPYVSGDDVRRIDWNLYGRTSKAYIRQYWDEQERSFSLYVDSSKSMSSFGRGDTNKWLFALRFAASVGYLSLICEDRVQINLFNEKEIVDAVPSLYGKHAKFTLFKHLGQLIHHYRNEDGQSFADIAGRTRDGLLVDNNTSTSDLDMQVEWSDMMRAFQSGVALPRRAGVTWLFSDGLYDEGLENLLNQLQARGQEVVFVHILHAEEWNPQLEGELKLIDIETNRKTEVAITPAILAKYEQGVAQFQRSIKQRCETRGIAYYSMNSGLPFTEQFIGLLSSGESIIYK</sequence>
<proteinExistence type="predicted"/>
<gene>
    <name evidence="2" type="ORF">NAG76_16985</name>
</gene>
<organism evidence="2 3">
    <name type="scientific">Candidatus Pristimantibacillus lignocellulolyticus</name>
    <dbReference type="NCBI Taxonomy" id="2994561"/>
    <lineage>
        <taxon>Bacteria</taxon>
        <taxon>Bacillati</taxon>
        <taxon>Bacillota</taxon>
        <taxon>Bacilli</taxon>
        <taxon>Bacillales</taxon>
        <taxon>Paenibacillaceae</taxon>
        <taxon>Candidatus Pristimantibacillus</taxon>
    </lineage>
</organism>
<dbReference type="PANTHER" id="PTHR33608">
    <property type="entry name" value="BLL2464 PROTEIN"/>
    <property type="match status" value="1"/>
</dbReference>
<dbReference type="PANTHER" id="PTHR33608:SF7">
    <property type="entry name" value="DUF58 DOMAIN-CONTAINING PROTEIN"/>
    <property type="match status" value="1"/>
</dbReference>
<dbReference type="KEGG" id="plig:NAG76_16985"/>
<evidence type="ECO:0000259" key="1">
    <source>
        <dbReference type="Pfam" id="PF01882"/>
    </source>
</evidence>
<feature type="domain" description="DUF58" evidence="1">
    <location>
        <begin position="67"/>
        <end position="313"/>
    </location>
</feature>
<accession>A0A9J6ZC52</accession>
<name>A0A9J6ZC52_9BACL</name>
<dbReference type="InterPro" id="IPR002881">
    <property type="entry name" value="DUF58"/>
</dbReference>
<dbReference type="EMBL" id="CP097899">
    <property type="protein sequence ID" value="URN93512.1"/>
    <property type="molecule type" value="Genomic_DNA"/>
</dbReference>
<evidence type="ECO:0000313" key="2">
    <source>
        <dbReference type="EMBL" id="URN93512.1"/>
    </source>
</evidence>
<dbReference type="Pfam" id="PF01882">
    <property type="entry name" value="DUF58"/>
    <property type="match status" value="1"/>
</dbReference>
<evidence type="ECO:0000313" key="3">
    <source>
        <dbReference type="Proteomes" id="UP001056756"/>
    </source>
</evidence>
<dbReference type="Proteomes" id="UP001056756">
    <property type="component" value="Chromosome"/>
</dbReference>